<organism evidence="2 3">
    <name type="scientific">Sporosarcina psychrophila</name>
    <name type="common">Bacillus psychrophilus</name>
    <dbReference type="NCBI Taxonomy" id="1476"/>
    <lineage>
        <taxon>Bacteria</taxon>
        <taxon>Bacillati</taxon>
        <taxon>Bacillota</taxon>
        <taxon>Bacilli</taxon>
        <taxon>Bacillales</taxon>
        <taxon>Caryophanaceae</taxon>
        <taxon>Sporosarcina</taxon>
    </lineage>
</organism>
<evidence type="ECO:0000313" key="2">
    <source>
        <dbReference type="EMBL" id="HJF31740.1"/>
    </source>
</evidence>
<dbReference type="EMBL" id="DYWT01000134">
    <property type="protein sequence ID" value="HJF31740.1"/>
    <property type="molecule type" value="Genomic_DNA"/>
</dbReference>
<feature type="transmembrane region" description="Helical" evidence="1">
    <location>
        <begin position="46"/>
        <end position="66"/>
    </location>
</feature>
<dbReference type="Proteomes" id="UP000698173">
    <property type="component" value="Unassembled WGS sequence"/>
</dbReference>
<keyword evidence="1" id="KW-0472">Membrane</keyword>
<reference evidence="2" key="2">
    <citation type="submission" date="2021-09" db="EMBL/GenBank/DDBJ databases">
        <authorList>
            <person name="Gilroy R."/>
        </authorList>
    </citation>
    <scope>NUCLEOTIDE SEQUENCE</scope>
    <source>
        <strain evidence="2">CHK171-7178</strain>
    </source>
</reference>
<comment type="caution">
    <text evidence="2">The sequence shown here is derived from an EMBL/GenBank/DDBJ whole genome shotgun (WGS) entry which is preliminary data.</text>
</comment>
<dbReference type="AlphaFoldDB" id="A0A921FY23"/>
<protein>
    <submittedName>
        <fullName evidence="2">DUF3267 domain-containing protein</fullName>
    </submittedName>
</protein>
<dbReference type="Pfam" id="PF11667">
    <property type="entry name" value="DUF3267"/>
    <property type="match status" value="1"/>
</dbReference>
<keyword evidence="1" id="KW-1133">Transmembrane helix</keyword>
<evidence type="ECO:0000313" key="3">
    <source>
        <dbReference type="Proteomes" id="UP000698173"/>
    </source>
</evidence>
<keyword evidence="1" id="KW-0812">Transmembrane</keyword>
<dbReference type="InterPro" id="IPR021683">
    <property type="entry name" value="DUF3267"/>
</dbReference>
<feature type="transmembrane region" description="Helical" evidence="1">
    <location>
        <begin position="113"/>
        <end position="130"/>
    </location>
</feature>
<sequence length="188" mass="21034">MNEFPESDKIIEIDLPRVAKNSLTITVAATLFLWALKIFIERDFLFTLGLWTIVLFVSGYILLIILHELFHLLGFRVFGGVPWKKMIVGVNLKMGIAYATTDQLMTNRAIRKALLLPFWMTGILPAVIGLSVGSGLLVSLSALLIGGAAGDFAMYKELRKLPDDWFVRDDPELPKLYVYSPDKFNGLG</sequence>
<feature type="transmembrane region" description="Helical" evidence="1">
    <location>
        <begin position="21"/>
        <end position="40"/>
    </location>
</feature>
<reference evidence="2" key="1">
    <citation type="journal article" date="2021" name="PeerJ">
        <title>Extensive microbial diversity within the chicken gut microbiome revealed by metagenomics and culture.</title>
        <authorList>
            <person name="Gilroy R."/>
            <person name="Ravi A."/>
            <person name="Getino M."/>
            <person name="Pursley I."/>
            <person name="Horton D.L."/>
            <person name="Alikhan N.F."/>
            <person name="Baker D."/>
            <person name="Gharbi K."/>
            <person name="Hall N."/>
            <person name="Watson M."/>
            <person name="Adriaenssens E.M."/>
            <person name="Foster-Nyarko E."/>
            <person name="Jarju S."/>
            <person name="Secka A."/>
            <person name="Antonio M."/>
            <person name="Oren A."/>
            <person name="Chaudhuri R.R."/>
            <person name="La Ragione R."/>
            <person name="Hildebrand F."/>
            <person name="Pallen M.J."/>
        </authorList>
    </citation>
    <scope>NUCLEOTIDE SEQUENCE</scope>
    <source>
        <strain evidence="2">CHK171-7178</strain>
    </source>
</reference>
<accession>A0A921FY23</accession>
<name>A0A921FY23_SPOPS</name>
<proteinExistence type="predicted"/>
<evidence type="ECO:0000256" key="1">
    <source>
        <dbReference type="SAM" id="Phobius"/>
    </source>
</evidence>
<gene>
    <name evidence="2" type="ORF">K8V56_08170</name>
</gene>